<protein>
    <submittedName>
        <fullName evidence="2">Uncharacterized protein</fullName>
    </submittedName>
</protein>
<dbReference type="EMBL" id="KV606692">
    <property type="protein sequence ID" value="OPL20491.1"/>
    <property type="molecule type" value="Genomic_DNA"/>
</dbReference>
<accession>A0A409V6U2</accession>
<gene>
    <name evidence="2" type="ORF">AM593_09591</name>
</gene>
<keyword evidence="1" id="KW-0175">Coiled coil</keyword>
<organism evidence="2 3">
    <name type="scientific">Mytilus galloprovincialis</name>
    <name type="common">Mediterranean mussel</name>
    <dbReference type="NCBI Taxonomy" id="29158"/>
    <lineage>
        <taxon>Eukaryota</taxon>
        <taxon>Metazoa</taxon>
        <taxon>Spiralia</taxon>
        <taxon>Lophotrochozoa</taxon>
        <taxon>Mollusca</taxon>
        <taxon>Bivalvia</taxon>
        <taxon>Autobranchia</taxon>
        <taxon>Pteriomorphia</taxon>
        <taxon>Mytilida</taxon>
        <taxon>Mytiloidea</taxon>
        <taxon>Mytilidae</taxon>
        <taxon>Mytilinae</taxon>
        <taxon>Mytilus</taxon>
    </lineage>
</organism>
<reference evidence="2 3" key="1">
    <citation type="journal article" date="2016" name="PLoS ONE">
        <title>A First Insight into the Genome of the Filter-Feeder Mussel Mytilus galloprovincialis.</title>
        <authorList>
            <person name="Murgarella M."/>
            <person name="Puiu D."/>
            <person name="Novoa B."/>
            <person name="Figueras A."/>
            <person name="Posada D."/>
            <person name="Canchaya C."/>
        </authorList>
    </citation>
    <scope>NUCLEOTIDE SEQUENCE [LARGE SCALE GENOMIC DNA]</scope>
    <source>
        <tissue evidence="2">Muscle</tissue>
    </source>
</reference>
<evidence type="ECO:0000313" key="2">
    <source>
        <dbReference type="EMBL" id="OPL20491.1"/>
    </source>
</evidence>
<evidence type="ECO:0000313" key="3">
    <source>
        <dbReference type="Proteomes" id="UP000266721"/>
    </source>
</evidence>
<dbReference type="Proteomes" id="UP000266721">
    <property type="component" value="Unassembled WGS sequence"/>
</dbReference>
<dbReference type="AlphaFoldDB" id="A0A409V6U2"/>
<feature type="coiled-coil region" evidence="1">
    <location>
        <begin position="40"/>
        <end position="123"/>
    </location>
</feature>
<proteinExistence type="predicted"/>
<evidence type="ECO:0000256" key="1">
    <source>
        <dbReference type="SAM" id="Coils"/>
    </source>
</evidence>
<feature type="non-terminal residue" evidence="2">
    <location>
        <position position="1"/>
    </location>
</feature>
<keyword evidence="3" id="KW-1185">Reference proteome</keyword>
<sequence length="140" mass="16533">MPDIRISPRGVACPWLSWIRWSHINSDPTDGQKSRIPLQTDEDESQIKKLNLEIKSLRKIKASVNNELRDMESKRQKLQVQISNYQKQIDILSAQIETSEKEIKSTQLTLEQLKLEKSEMDKQKGFKCWRVSSLCQEWYR</sequence>
<name>A0A409V6U2_MYTGA</name>